<dbReference type="AlphaFoldDB" id="A0A1V1PGI5"/>
<dbReference type="Proteomes" id="UP000189670">
    <property type="component" value="Unassembled WGS sequence"/>
</dbReference>
<dbReference type="EMBL" id="ATBP01000028">
    <property type="protein sequence ID" value="ETR73977.1"/>
    <property type="molecule type" value="Genomic_DNA"/>
</dbReference>
<evidence type="ECO:0000313" key="2">
    <source>
        <dbReference type="Proteomes" id="UP000189670"/>
    </source>
</evidence>
<dbReference type="InterPro" id="IPR054496">
    <property type="entry name" value="E217_GP41"/>
</dbReference>
<comment type="caution">
    <text evidence="1">The sequence shown here is derived from an EMBL/GenBank/DDBJ whole genome shotgun (WGS) entry which is preliminary data.</text>
</comment>
<gene>
    <name evidence="1" type="ORF">OMM_00555</name>
</gene>
<sequence>MNNRTYRVEVDDDLWHTEGLKVVFNVEKSLIGTPNKADITIYNMAASSRKKIQSQGKKIKLFAGRKGEKPALLFVGKITNLIHQKISTEWVSKFYCYDSIDYLEKQVNLEIEKGATVEDQFNLVLNELQGVYKGFTSGLKKCMSGQVSILRHATYSGSIREFLERLSEQCGFEFFMENETIETIEYNTPIDDIVPITINQSQGMIGSPEITEQGIMVNVLLKPELKLGRKIKVESTSKKVNMGAMHFARPPALDYTGSYIIRKVNHQGDTHSDLWMSRIEGGFLL</sequence>
<name>A0A1V1PGI5_9BACT</name>
<evidence type="ECO:0000313" key="1">
    <source>
        <dbReference type="EMBL" id="ETR73977.1"/>
    </source>
</evidence>
<reference evidence="2" key="1">
    <citation type="submission" date="2012-11" db="EMBL/GenBank/DDBJ databases">
        <authorList>
            <person name="Lucero-Rivera Y.E."/>
            <person name="Tovar-Ramirez D."/>
        </authorList>
    </citation>
    <scope>NUCLEOTIDE SEQUENCE [LARGE SCALE GENOMIC DNA]</scope>
    <source>
        <strain evidence="2">Araruama</strain>
    </source>
</reference>
<protein>
    <submittedName>
        <fullName evidence="1">Uncharacterized protein</fullName>
    </submittedName>
</protein>
<dbReference type="Pfam" id="PF22759">
    <property type="entry name" value="E217_GP41"/>
    <property type="match status" value="1"/>
</dbReference>
<organism evidence="1 2">
    <name type="scientific">Candidatus Magnetoglobus multicellularis str. Araruama</name>
    <dbReference type="NCBI Taxonomy" id="890399"/>
    <lineage>
        <taxon>Bacteria</taxon>
        <taxon>Pseudomonadati</taxon>
        <taxon>Thermodesulfobacteriota</taxon>
        <taxon>Desulfobacteria</taxon>
        <taxon>Desulfobacterales</taxon>
        <taxon>Desulfobacteraceae</taxon>
        <taxon>Candidatus Magnetoglobus</taxon>
    </lineage>
</organism>
<proteinExistence type="predicted"/>
<accession>A0A1V1PGI5</accession>